<dbReference type="InterPro" id="IPR027417">
    <property type="entry name" value="P-loop_NTPase"/>
</dbReference>
<dbReference type="Pfam" id="PF01057">
    <property type="entry name" value="Parvo_NS1"/>
    <property type="match status" value="1"/>
</dbReference>
<gene>
    <name evidence="2" type="ORF">QYM36_012032</name>
</gene>
<comment type="caution">
    <text evidence="2">The sequence shown here is derived from an EMBL/GenBank/DDBJ whole genome shotgun (WGS) entry which is preliminary data.</text>
</comment>
<evidence type="ECO:0000313" key="3">
    <source>
        <dbReference type="Proteomes" id="UP001187531"/>
    </source>
</evidence>
<feature type="domain" description="Parvovirus non-structural protein 1 helicase" evidence="1">
    <location>
        <begin position="563"/>
        <end position="617"/>
    </location>
</feature>
<name>A0AA88L7B0_ARTSF</name>
<keyword evidence="3" id="KW-1185">Reference proteome</keyword>
<accession>A0AA88L7B0</accession>
<organism evidence="2 3">
    <name type="scientific">Artemia franciscana</name>
    <name type="common">Brine shrimp</name>
    <name type="synonym">Artemia sanfranciscana</name>
    <dbReference type="NCBI Taxonomy" id="6661"/>
    <lineage>
        <taxon>Eukaryota</taxon>
        <taxon>Metazoa</taxon>
        <taxon>Ecdysozoa</taxon>
        <taxon>Arthropoda</taxon>
        <taxon>Crustacea</taxon>
        <taxon>Branchiopoda</taxon>
        <taxon>Anostraca</taxon>
        <taxon>Artemiidae</taxon>
        <taxon>Artemia</taxon>
    </lineage>
</organism>
<dbReference type="Proteomes" id="UP001187531">
    <property type="component" value="Unassembled WGS sequence"/>
</dbReference>
<protein>
    <recommendedName>
        <fullName evidence="1">Parvovirus non-structural protein 1 helicase domain-containing protein</fullName>
    </recommendedName>
</protein>
<sequence length="696" mass="80357">MFKILFLKVWRELTKNSKNKWSAVPQKLKVEKITMFQSLLLNLMEIPEAKEPSFDMVEYIISLIKDDSTLAEEPFSVIFSNECVIPSSITRPFPLQILEMVSNSLSAGLKMIVDQPSKELALSSQPITQPYIQCDAAKGSISHENYFGEGIDREPYDFDGEKLVPCPKAILDYIFDRQSDNFVHHSSVSITDYEDGKEFLKMLIEGACQASVRIFGIVVVTYHPASNFRCCEEENHLHILHTCRSSCQCVILRVPSKRQLIRSRASGRKELLPLLQCLYTPGMRFVGVGAGLKFSNQILPYRTDGLSEEFKTCNIQEALAYFDPHKLPPIHFDFYRLYEKRNNGRMKKGKRMEENKSVGNNEQHQETVAVTDEMNEPLFKGFYSTIKLVLSRTIGVDINTLVLTTEFNEYVKVKNGKWLLRELWLNKNCRFKKTLYDKAYTAFDFEWRDKSFYQKLEHILDPDTLLMAPSRDPDHYWNVTHSKNIFLSFLYSSFPCKISLNKFLSGLVDWQDRNIKNTLILKHRSYPPTETDCILEALTYILGGPKFVGIIPRALTVHAGRCPFQNCVDKEMIWWHNPNFARDFLLKLGPILSGDPCRVMDKHQEYATLKRTPVLITGHLQDREFQQFKDSVAIFEVDISTFSKEDVTNARIHPAGVAHVIKQFIDAPDSIWEEAEKNKNYNPFNASIKEELSDFY</sequence>
<dbReference type="EMBL" id="JAVRJZ010000016">
    <property type="protein sequence ID" value="KAK2710715.1"/>
    <property type="molecule type" value="Genomic_DNA"/>
</dbReference>
<evidence type="ECO:0000259" key="1">
    <source>
        <dbReference type="Pfam" id="PF01057"/>
    </source>
</evidence>
<reference evidence="2" key="1">
    <citation type="submission" date="2023-07" db="EMBL/GenBank/DDBJ databases">
        <title>Chromosome-level genome assembly of Artemia franciscana.</title>
        <authorList>
            <person name="Jo E."/>
        </authorList>
    </citation>
    <scope>NUCLEOTIDE SEQUENCE</scope>
    <source>
        <tissue evidence="2">Whole body</tissue>
    </source>
</reference>
<dbReference type="InterPro" id="IPR001257">
    <property type="entry name" value="Parvovirus_NS1_helicase"/>
</dbReference>
<evidence type="ECO:0000313" key="2">
    <source>
        <dbReference type="EMBL" id="KAK2710715.1"/>
    </source>
</evidence>
<dbReference type="AlphaFoldDB" id="A0AA88L7B0"/>
<dbReference type="GO" id="GO:0019079">
    <property type="term" value="P:viral genome replication"/>
    <property type="evidence" value="ECO:0007669"/>
    <property type="project" value="InterPro"/>
</dbReference>
<dbReference type="Gene3D" id="3.40.50.300">
    <property type="entry name" value="P-loop containing nucleotide triphosphate hydrolases"/>
    <property type="match status" value="1"/>
</dbReference>
<proteinExistence type="predicted"/>